<evidence type="ECO:0000313" key="11">
    <source>
        <dbReference type="Proteomes" id="UP001498398"/>
    </source>
</evidence>
<comment type="caution">
    <text evidence="10">The sequence shown here is derived from an EMBL/GenBank/DDBJ whole genome shotgun (WGS) entry which is preliminary data.</text>
</comment>
<evidence type="ECO:0000313" key="10">
    <source>
        <dbReference type="EMBL" id="KAK7447734.1"/>
    </source>
</evidence>
<evidence type="ECO:0000256" key="8">
    <source>
        <dbReference type="SAM" id="Phobius"/>
    </source>
</evidence>
<name>A0ABR1J223_9AGAR</name>
<evidence type="ECO:0000256" key="1">
    <source>
        <dbReference type="ARBA" id="ARBA00004370"/>
    </source>
</evidence>
<feature type="transmembrane region" description="Helical" evidence="8">
    <location>
        <begin position="82"/>
        <end position="104"/>
    </location>
</feature>
<feature type="transmembrane region" description="Helical" evidence="8">
    <location>
        <begin position="157"/>
        <end position="180"/>
    </location>
</feature>
<evidence type="ECO:0000256" key="4">
    <source>
        <dbReference type="ARBA" id="ARBA00022982"/>
    </source>
</evidence>
<dbReference type="InterPro" id="IPR006593">
    <property type="entry name" value="Cyt_b561/ferric_Rdtase_TM"/>
</dbReference>
<dbReference type="Pfam" id="PF03188">
    <property type="entry name" value="Cytochrom_B561"/>
    <property type="match status" value="1"/>
</dbReference>
<keyword evidence="2" id="KW-0813">Transport</keyword>
<keyword evidence="3 8" id="KW-0812">Transmembrane</keyword>
<keyword evidence="11" id="KW-1185">Reference proteome</keyword>
<organism evidence="10 11">
    <name type="scientific">Marasmiellus scandens</name>
    <dbReference type="NCBI Taxonomy" id="2682957"/>
    <lineage>
        <taxon>Eukaryota</taxon>
        <taxon>Fungi</taxon>
        <taxon>Dikarya</taxon>
        <taxon>Basidiomycota</taxon>
        <taxon>Agaricomycotina</taxon>
        <taxon>Agaricomycetes</taxon>
        <taxon>Agaricomycetidae</taxon>
        <taxon>Agaricales</taxon>
        <taxon>Marasmiineae</taxon>
        <taxon>Omphalotaceae</taxon>
        <taxon>Marasmiellus</taxon>
    </lineage>
</organism>
<feature type="transmembrane region" description="Helical" evidence="8">
    <location>
        <begin position="124"/>
        <end position="145"/>
    </location>
</feature>
<dbReference type="EMBL" id="JBANRG010000040">
    <property type="protein sequence ID" value="KAK7447734.1"/>
    <property type="molecule type" value="Genomic_DNA"/>
</dbReference>
<gene>
    <name evidence="10" type="ORF">VKT23_013990</name>
</gene>
<dbReference type="PANTHER" id="PTHR47797">
    <property type="entry name" value="DEHYDROGENASE, PUTATIVE (AFU_ORTHOLOGUE AFUA_8G05805)-RELATED"/>
    <property type="match status" value="1"/>
</dbReference>
<dbReference type="Proteomes" id="UP001498398">
    <property type="component" value="Unassembled WGS sequence"/>
</dbReference>
<keyword evidence="6 8" id="KW-0472">Membrane</keyword>
<sequence>MSYPYAYPAPAAPAPSPSDSSSPSSASDSNPNSSVPVINAIPLLEPERLARNHAILCTVGFLILLPLGIVFARYLRTFTNKWWAGHAVIQLVISVPVISAGWHYGWRVAQMAGLGHFIDPHTKMGLALLILYAIQLVWGLVIHFFKIGAATTRPVQNYFHVFLGLVIMILAQEQVHYGLYIEWPFATGNIHPVPQSAKNAWIALVVIFWVLYLAGFALLPRQFAQEKRVREERKLNGEKL</sequence>
<protein>
    <recommendedName>
        <fullName evidence="9">Cytochrome b561 domain-containing protein</fullName>
    </recommendedName>
</protein>
<feature type="compositionally biased region" description="Low complexity" evidence="7">
    <location>
        <begin position="17"/>
        <end position="33"/>
    </location>
</feature>
<dbReference type="CDD" id="cd08760">
    <property type="entry name" value="Cyt_b561_FRRS1_like"/>
    <property type="match status" value="1"/>
</dbReference>
<dbReference type="PANTHER" id="PTHR47797:SF3">
    <property type="entry name" value="CYTOCHROME B561 DOMAIN-CONTAINING PROTEIN"/>
    <property type="match status" value="1"/>
</dbReference>
<feature type="transmembrane region" description="Helical" evidence="8">
    <location>
        <begin position="53"/>
        <end position="75"/>
    </location>
</feature>
<feature type="transmembrane region" description="Helical" evidence="8">
    <location>
        <begin position="200"/>
        <end position="219"/>
    </location>
</feature>
<reference evidence="10 11" key="1">
    <citation type="submission" date="2024-01" db="EMBL/GenBank/DDBJ databases">
        <title>A draft genome for the cacao thread blight pathogen Marasmiellus scandens.</title>
        <authorList>
            <person name="Baruah I.K."/>
            <person name="Leung J."/>
            <person name="Bukari Y."/>
            <person name="Amoako-Attah I."/>
            <person name="Meinhardt L.W."/>
            <person name="Bailey B.A."/>
            <person name="Cohen S.P."/>
        </authorList>
    </citation>
    <scope>NUCLEOTIDE SEQUENCE [LARGE SCALE GENOMIC DNA]</scope>
    <source>
        <strain evidence="10 11">GH-19</strain>
    </source>
</reference>
<proteinExistence type="predicted"/>
<keyword evidence="4" id="KW-0249">Electron transport</keyword>
<dbReference type="PROSITE" id="PS50939">
    <property type="entry name" value="CYTOCHROME_B561"/>
    <property type="match status" value="1"/>
</dbReference>
<feature type="region of interest" description="Disordered" evidence="7">
    <location>
        <begin position="1"/>
        <end position="33"/>
    </location>
</feature>
<keyword evidence="5 8" id="KW-1133">Transmembrane helix</keyword>
<evidence type="ECO:0000256" key="7">
    <source>
        <dbReference type="SAM" id="MobiDB-lite"/>
    </source>
</evidence>
<evidence type="ECO:0000256" key="2">
    <source>
        <dbReference type="ARBA" id="ARBA00022448"/>
    </source>
</evidence>
<dbReference type="SMART" id="SM00665">
    <property type="entry name" value="B561"/>
    <property type="match status" value="1"/>
</dbReference>
<accession>A0ABR1J223</accession>
<feature type="domain" description="Cytochrome b561" evidence="9">
    <location>
        <begin position="17"/>
        <end position="218"/>
    </location>
</feature>
<evidence type="ECO:0000256" key="5">
    <source>
        <dbReference type="ARBA" id="ARBA00022989"/>
    </source>
</evidence>
<evidence type="ECO:0000256" key="3">
    <source>
        <dbReference type="ARBA" id="ARBA00022692"/>
    </source>
</evidence>
<dbReference type="Gene3D" id="1.20.120.1770">
    <property type="match status" value="1"/>
</dbReference>
<comment type="subcellular location">
    <subcellularLocation>
        <location evidence="1">Membrane</location>
    </subcellularLocation>
</comment>
<evidence type="ECO:0000259" key="9">
    <source>
        <dbReference type="PROSITE" id="PS50939"/>
    </source>
</evidence>
<evidence type="ECO:0000256" key="6">
    <source>
        <dbReference type="ARBA" id="ARBA00023136"/>
    </source>
</evidence>